<proteinExistence type="predicted"/>
<comment type="caution">
    <text evidence="4">The sequence shown here is derived from an EMBL/GenBank/DDBJ whole genome shotgun (WGS) entry which is preliminary data.</text>
</comment>
<evidence type="ECO:0000256" key="2">
    <source>
        <dbReference type="ARBA" id="ARBA00023163"/>
    </source>
</evidence>
<sequence length="367" mass="38257">MQAAQSQGWVRVTDMAQRLGVSTVTMRRDIGALVDRGLLERVYGGASIPSRAPAPKRGGDQARRTRHGATIGLVVPSSTYYYPGVIRGAESAAGVLGVRVVLAVSHYNRELECQQVARLLRAGVDGLLIATADPPDPDPAVIDWLTGIDVPVVLVERSLAGPAAARIEYVRSDHAAGAEMAVEHLVSAGHPRVAAAAGLRSPTARWLFDGHTAALARLGITDGGVGHTELPRTDLDPLGNAEAIGSLVDRCLAAGVRALVVHADSNAAAIVHTAAERGLDVPGDLAIVAYDDEAAALAEVPLTAVAPPKFDVGRTAVETLMLRISSPGDDVATRRMSLLPGLVVRSSCGTAREPLPLSLPFDRPGGR</sequence>
<name>A0ABS6CC99_9ACTN</name>
<evidence type="ECO:0000256" key="1">
    <source>
        <dbReference type="ARBA" id="ARBA00023015"/>
    </source>
</evidence>
<dbReference type="PANTHER" id="PTHR30146:SF155">
    <property type="entry name" value="ALANINE RACEMASE"/>
    <property type="match status" value="1"/>
</dbReference>
<gene>
    <name evidence="4" type="ORF">KN815_10700</name>
</gene>
<organism evidence="4 5">
    <name type="scientific">Streptomyces niphimycinicus</name>
    <dbReference type="NCBI Taxonomy" id="2842201"/>
    <lineage>
        <taxon>Bacteria</taxon>
        <taxon>Bacillati</taxon>
        <taxon>Actinomycetota</taxon>
        <taxon>Actinomycetes</taxon>
        <taxon>Kitasatosporales</taxon>
        <taxon>Streptomycetaceae</taxon>
        <taxon>Streptomyces</taxon>
    </lineage>
</organism>
<dbReference type="Proteomes" id="UP000720508">
    <property type="component" value="Unassembled WGS sequence"/>
</dbReference>
<keyword evidence="5" id="KW-1185">Reference proteome</keyword>
<dbReference type="CDD" id="cd06267">
    <property type="entry name" value="PBP1_LacI_sugar_binding-like"/>
    <property type="match status" value="1"/>
</dbReference>
<dbReference type="InterPro" id="IPR046335">
    <property type="entry name" value="LacI/GalR-like_sensor"/>
</dbReference>
<dbReference type="SMART" id="SM00420">
    <property type="entry name" value="HTH_DEOR"/>
    <property type="match status" value="1"/>
</dbReference>
<accession>A0ABS6CC99</accession>
<protein>
    <submittedName>
        <fullName evidence="4">Substrate-binding domain-containing protein</fullName>
    </submittedName>
</protein>
<dbReference type="InterPro" id="IPR001034">
    <property type="entry name" value="DeoR_HTH"/>
</dbReference>
<dbReference type="Pfam" id="PF13377">
    <property type="entry name" value="Peripla_BP_3"/>
    <property type="match status" value="1"/>
</dbReference>
<dbReference type="Pfam" id="PF08220">
    <property type="entry name" value="HTH_DeoR"/>
    <property type="match status" value="1"/>
</dbReference>
<dbReference type="EMBL" id="JAHLEM010000091">
    <property type="protein sequence ID" value="MBU3864528.1"/>
    <property type="molecule type" value="Genomic_DNA"/>
</dbReference>
<evidence type="ECO:0000259" key="3">
    <source>
        <dbReference type="PROSITE" id="PS51000"/>
    </source>
</evidence>
<keyword evidence="2" id="KW-0804">Transcription</keyword>
<dbReference type="PROSITE" id="PS51000">
    <property type="entry name" value="HTH_DEOR_2"/>
    <property type="match status" value="1"/>
</dbReference>
<evidence type="ECO:0000313" key="5">
    <source>
        <dbReference type="Proteomes" id="UP000720508"/>
    </source>
</evidence>
<evidence type="ECO:0000313" key="4">
    <source>
        <dbReference type="EMBL" id="MBU3864528.1"/>
    </source>
</evidence>
<reference evidence="4 5" key="1">
    <citation type="submission" date="2021-06" db="EMBL/GenBank/DDBJ databases">
        <authorList>
            <person name="Pan X."/>
        </authorList>
    </citation>
    <scope>NUCLEOTIDE SEQUENCE [LARGE SCALE GENOMIC DNA]</scope>
    <source>
        <strain evidence="4 5">4503</strain>
    </source>
</reference>
<dbReference type="PANTHER" id="PTHR30146">
    <property type="entry name" value="LACI-RELATED TRANSCRIPTIONAL REPRESSOR"/>
    <property type="match status" value="1"/>
</dbReference>
<feature type="domain" description="HTH deoR-type" evidence="3">
    <location>
        <begin position="1"/>
        <end position="48"/>
    </location>
</feature>
<keyword evidence="1" id="KW-0805">Transcription regulation</keyword>